<evidence type="ECO:0000313" key="4">
    <source>
        <dbReference type="EMBL" id="GAF79096.1"/>
    </source>
</evidence>
<dbReference type="SUPFAM" id="SSF56601">
    <property type="entry name" value="beta-lactamase/transpeptidase-like"/>
    <property type="match status" value="1"/>
</dbReference>
<evidence type="ECO:0000256" key="2">
    <source>
        <dbReference type="ARBA" id="ARBA00023136"/>
    </source>
</evidence>
<dbReference type="Pfam" id="PF00905">
    <property type="entry name" value="Transpeptidase"/>
    <property type="match status" value="1"/>
</dbReference>
<keyword evidence="2" id="KW-0472">Membrane</keyword>
<evidence type="ECO:0000256" key="1">
    <source>
        <dbReference type="ARBA" id="ARBA00004370"/>
    </source>
</evidence>
<comment type="caution">
    <text evidence="4">The sequence shown here is derived from an EMBL/GenBank/DDBJ whole genome shotgun (WGS) entry which is preliminary data.</text>
</comment>
<evidence type="ECO:0000259" key="3">
    <source>
        <dbReference type="Pfam" id="PF00905"/>
    </source>
</evidence>
<gene>
    <name evidence="4" type="ORF">S01H1_03643</name>
</gene>
<dbReference type="PANTHER" id="PTHR30627">
    <property type="entry name" value="PEPTIDOGLYCAN D,D-TRANSPEPTIDASE"/>
    <property type="match status" value="1"/>
</dbReference>
<proteinExistence type="predicted"/>
<dbReference type="InterPro" id="IPR050515">
    <property type="entry name" value="Beta-lactam/transpept"/>
</dbReference>
<sequence>TGAILAFVCLPDFDPAKFSTTSAYALRNRALTDPFEPGSIFKPIVAAIALDSDVINYDEVIFCENGTYRGKGFGRIGEFADHKFAHLSIRQIISHSSNIGMAKIGQRMGKEKLHKGLELFGFGRKTGIDLSGENTGLLWPTANWTGYSVTRIPFGHEITVTAMQIAQAYSVLANGGCLVKPHVVRAIVDSTGRITELKQPPSLTGHIIKPDVANWIVRSALVDVVEKGTGKKAALEKWQVFGKTGTANIARADIKGYDETHYIASFAGGAPADHPAVVILVSIRKPDKSLGKGYSGGTVAAPVFREILEKTLTYLQQK</sequence>
<protein>
    <recommendedName>
        <fullName evidence="3">Penicillin-binding protein transpeptidase domain-containing protein</fullName>
    </recommendedName>
</protein>
<dbReference type="GO" id="GO:0008658">
    <property type="term" value="F:penicillin binding"/>
    <property type="evidence" value="ECO:0007669"/>
    <property type="project" value="InterPro"/>
</dbReference>
<accession>X0SVE0</accession>
<dbReference type="GO" id="GO:0071555">
    <property type="term" value="P:cell wall organization"/>
    <property type="evidence" value="ECO:0007669"/>
    <property type="project" value="TreeGrafter"/>
</dbReference>
<name>X0SVE0_9ZZZZ</name>
<feature type="domain" description="Penicillin-binding protein transpeptidase" evidence="3">
    <location>
        <begin position="1"/>
        <end position="309"/>
    </location>
</feature>
<reference evidence="4" key="1">
    <citation type="journal article" date="2014" name="Front. Microbiol.">
        <title>High frequency of phylogenetically diverse reductive dehalogenase-homologous genes in deep subseafloor sedimentary metagenomes.</title>
        <authorList>
            <person name="Kawai M."/>
            <person name="Futagami T."/>
            <person name="Toyoda A."/>
            <person name="Takaki Y."/>
            <person name="Nishi S."/>
            <person name="Hori S."/>
            <person name="Arai W."/>
            <person name="Tsubouchi T."/>
            <person name="Morono Y."/>
            <person name="Uchiyama I."/>
            <person name="Ito T."/>
            <person name="Fujiyama A."/>
            <person name="Inagaki F."/>
            <person name="Takami H."/>
        </authorList>
    </citation>
    <scope>NUCLEOTIDE SEQUENCE</scope>
    <source>
        <strain evidence="4">Expedition CK06-06</strain>
    </source>
</reference>
<dbReference type="GO" id="GO:0005886">
    <property type="term" value="C:plasma membrane"/>
    <property type="evidence" value="ECO:0007669"/>
    <property type="project" value="TreeGrafter"/>
</dbReference>
<dbReference type="Gene3D" id="3.30.450.330">
    <property type="match status" value="1"/>
</dbReference>
<comment type="subcellular location">
    <subcellularLocation>
        <location evidence="1">Membrane</location>
    </subcellularLocation>
</comment>
<dbReference type="Gene3D" id="3.40.710.10">
    <property type="entry name" value="DD-peptidase/beta-lactamase superfamily"/>
    <property type="match status" value="1"/>
</dbReference>
<organism evidence="4">
    <name type="scientific">marine sediment metagenome</name>
    <dbReference type="NCBI Taxonomy" id="412755"/>
    <lineage>
        <taxon>unclassified sequences</taxon>
        <taxon>metagenomes</taxon>
        <taxon>ecological metagenomes</taxon>
    </lineage>
</organism>
<dbReference type="InterPro" id="IPR001460">
    <property type="entry name" value="PCN-bd_Tpept"/>
</dbReference>
<dbReference type="AlphaFoldDB" id="X0SVE0"/>
<dbReference type="InterPro" id="IPR012338">
    <property type="entry name" value="Beta-lactam/transpept-like"/>
</dbReference>
<feature type="non-terminal residue" evidence="4">
    <location>
        <position position="1"/>
    </location>
</feature>
<dbReference type="EMBL" id="BARS01001970">
    <property type="protein sequence ID" value="GAF79096.1"/>
    <property type="molecule type" value="Genomic_DNA"/>
</dbReference>
<dbReference type="PANTHER" id="PTHR30627:SF1">
    <property type="entry name" value="PEPTIDOGLYCAN D,D-TRANSPEPTIDASE FTSI"/>
    <property type="match status" value="1"/>
</dbReference>